<dbReference type="RefSeq" id="XP_024738154.1">
    <property type="nucleotide sequence ID" value="XM_024884731.1"/>
</dbReference>
<reference evidence="1 2" key="1">
    <citation type="submission" date="2016-04" db="EMBL/GenBank/DDBJ databases">
        <title>A degradative enzymes factory behind the ericoid mycorrhizal symbiosis.</title>
        <authorList>
            <consortium name="DOE Joint Genome Institute"/>
            <person name="Martino E."/>
            <person name="Morin E."/>
            <person name="Grelet G."/>
            <person name="Kuo A."/>
            <person name="Kohler A."/>
            <person name="Daghino S."/>
            <person name="Barry K."/>
            <person name="Choi C."/>
            <person name="Cichocki N."/>
            <person name="Clum A."/>
            <person name="Copeland A."/>
            <person name="Hainaut M."/>
            <person name="Haridas S."/>
            <person name="Labutti K."/>
            <person name="Lindquist E."/>
            <person name="Lipzen A."/>
            <person name="Khouja H.-R."/>
            <person name="Murat C."/>
            <person name="Ohm R."/>
            <person name="Olson A."/>
            <person name="Spatafora J."/>
            <person name="Veneault-Fourrey C."/>
            <person name="Henrissat B."/>
            <person name="Grigoriev I."/>
            <person name="Martin F."/>
            <person name="Perotto S."/>
        </authorList>
    </citation>
    <scope>NUCLEOTIDE SEQUENCE [LARGE SCALE GENOMIC DNA]</scope>
    <source>
        <strain evidence="1 2">E</strain>
    </source>
</reference>
<dbReference type="Proteomes" id="UP000235371">
    <property type="component" value="Unassembled WGS sequence"/>
</dbReference>
<dbReference type="OrthoDB" id="3223806at2759"/>
<dbReference type="Gene3D" id="3.40.50.1460">
    <property type="match status" value="1"/>
</dbReference>
<dbReference type="EMBL" id="KZ613786">
    <property type="protein sequence ID" value="PMD61250.1"/>
    <property type="molecule type" value="Genomic_DNA"/>
</dbReference>
<name>A0A2J6TE05_9HELO</name>
<accession>A0A2J6TE05</accession>
<dbReference type="InParanoid" id="A0A2J6TE05"/>
<keyword evidence="2" id="KW-1185">Reference proteome</keyword>
<evidence type="ECO:0000313" key="1">
    <source>
        <dbReference type="EMBL" id="PMD61250.1"/>
    </source>
</evidence>
<protein>
    <submittedName>
        <fullName evidence="1">Uncharacterized protein</fullName>
    </submittedName>
</protein>
<gene>
    <name evidence="1" type="ORF">K444DRAFT_642378</name>
</gene>
<organism evidence="1 2">
    <name type="scientific">Hyaloscypha bicolor E</name>
    <dbReference type="NCBI Taxonomy" id="1095630"/>
    <lineage>
        <taxon>Eukaryota</taxon>
        <taxon>Fungi</taxon>
        <taxon>Dikarya</taxon>
        <taxon>Ascomycota</taxon>
        <taxon>Pezizomycotina</taxon>
        <taxon>Leotiomycetes</taxon>
        <taxon>Helotiales</taxon>
        <taxon>Hyaloscyphaceae</taxon>
        <taxon>Hyaloscypha</taxon>
        <taxon>Hyaloscypha bicolor</taxon>
    </lineage>
</organism>
<dbReference type="GeneID" id="36592808"/>
<sequence length="635" mass="71347">MNSQGNVVTHYALLIGIDAYPELSLDSCVRDVQNITNYLRGVLNSVHIQVLTATKSADSESRSPTEEPSLWPTYQNVTSAFKKITVQATAGDFPYNEFSNRSTGDLALVLRDGGKENQVRHLWGSRLAFSLRAMVDKGLVVTLVLDCCFSASVSRRDDSGIRSLPYNTEIDSRFPLDPVKNLAKGADLLANRDASMLPNWLISPTGYAILVACGPHEFAKELKSVSGEGNGALSYFLPRNFIEFGGLRKPHKMIYYYLCAQFRKHWPQQNPILYGNKNQGFFGHIDVGIDVPSVSIVEHDGSLYLHAGQAHGVCEGDQFAISPLDSPKSDSNARGDVIIAKIIQVRALTSDLELLDPTAIRAETGWIAKPLTRFSLRKFPIRLASNLSRLDEWLIALTERSLGVCLDTEGRQFSYHVTLNVKKEYEILDESSQKIGNLPTMWQDQMDVGYICDTIEHLARYKLGRDLANNLPTDAFTESYDAQIMTRSGGTFAPGSILELEQDEAAKFMFELKVENHGDKELYVHVFDLGPLWQVQDIYCGHEVILPQRKGERSTGMLKKLKTMVPTEMREKGIRQCEDMIKVFITSQPTSFDLLELPKFGQAIKERNTSRVYHKYREVSEEWAALNFLIRTSLK</sequence>
<evidence type="ECO:0000313" key="2">
    <source>
        <dbReference type="Proteomes" id="UP000235371"/>
    </source>
</evidence>
<proteinExistence type="predicted"/>
<dbReference type="AlphaFoldDB" id="A0A2J6TE05"/>